<keyword evidence="2" id="KW-0732">Signal</keyword>
<dbReference type="EMBL" id="GL636486">
    <property type="protein sequence ID" value="EFW22115.1"/>
    <property type="molecule type" value="Genomic_DNA"/>
</dbReference>
<evidence type="ECO:0000256" key="2">
    <source>
        <dbReference type="SAM" id="SignalP"/>
    </source>
</evidence>
<dbReference type="eggNOG" id="ENOG502R0YQ">
    <property type="taxonomic scope" value="Eukaryota"/>
</dbReference>
<reference evidence="4" key="2">
    <citation type="submission" date="2010-03" db="EMBL/GenBank/DDBJ databases">
        <title>The genome sequence of Coccidioides posadasii strain Silveira.</title>
        <authorList>
            <consortium name="The Broad Institute Genome Sequencing Center for Infectious Disease"/>
            <person name="Neafsey D."/>
            <person name="Orbach M."/>
            <person name="Henn M.R."/>
            <person name="Cole G.T."/>
            <person name="Galgiani J."/>
            <person name="Gardner M.J."/>
            <person name="Kirkland T.N."/>
            <person name="Taylor J.W."/>
            <person name="Young S.K."/>
            <person name="Zeng Q."/>
            <person name="Koehrsen M."/>
            <person name="Alvarado L."/>
            <person name="Berlin A."/>
            <person name="Borenstein D."/>
            <person name="Chapman S.B."/>
            <person name="Chen Z."/>
            <person name="Engels R."/>
            <person name="Freedman E."/>
            <person name="Gellesch M."/>
            <person name="Goldberg J."/>
            <person name="Griggs A."/>
            <person name="Gujja S."/>
            <person name="Heilman E."/>
            <person name="Heiman D."/>
            <person name="Howarth C."/>
            <person name="Jen D."/>
            <person name="Larson L."/>
            <person name="Mehta T."/>
            <person name="Neiman D."/>
            <person name="Park D."/>
            <person name="Pearson M."/>
            <person name="Richards J."/>
            <person name="Roberts A."/>
            <person name="Saif S."/>
            <person name="Shea T."/>
            <person name="Shenoy N."/>
            <person name="Sisk P."/>
            <person name="Stolte C."/>
            <person name="Sykes S."/>
            <person name="Walk T."/>
            <person name="White J."/>
            <person name="Yandava C."/>
            <person name="Haas B."/>
            <person name="Nusbaum C."/>
            <person name="Birren B."/>
        </authorList>
    </citation>
    <scope>NUCLEOTIDE SEQUENCE [LARGE SCALE GENOMIC DNA]</scope>
    <source>
        <strain evidence="4">RMSCC 757 / Silveira</strain>
    </source>
</reference>
<dbReference type="Proteomes" id="UP000002497">
    <property type="component" value="Unassembled WGS sequence"/>
</dbReference>
<dbReference type="VEuPathDB" id="FungiDB:CPSG_00014"/>
<accession>E9CTB6</accession>
<evidence type="ECO:0000313" key="3">
    <source>
        <dbReference type="EMBL" id="EFW22115.1"/>
    </source>
</evidence>
<feature type="region of interest" description="Disordered" evidence="1">
    <location>
        <begin position="214"/>
        <end position="298"/>
    </location>
</feature>
<keyword evidence="4" id="KW-1185">Reference proteome</keyword>
<reference evidence="4" key="1">
    <citation type="journal article" date="2010" name="Genome Res.">
        <title>Population genomic sequencing of Coccidioides fungi reveals recent hybridization and transposon control.</title>
        <authorList>
            <person name="Neafsey D.E."/>
            <person name="Barker B.M."/>
            <person name="Sharpton T.J."/>
            <person name="Stajich J.E."/>
            <person name="Park D.J."/>
            <person name="Whiston E."/>
            <person name="Hung C.-Y."/>
            <person name="McMahan C."/>
            <person name="White J."/>
            <person name="Sykes S."/>
            <person name="Heiman D."/>
            <person name="Young S."/>
            <person name="Zeng Q."/>
            <person name="Abouelleil A."/>
            <person name="Aftuck L."/>
            <person name="Bessette D."/>
            <person name="Brown A."/>
            <person name="FitzGerald M."/>
            <person name="Lui A."/>
            <person name="Macdonald J.P."/>
            <person name="Priest M."/>
            <person name="Orbach M.J."/>
            <person name="Galgiani J.N."/>
            <person name="Kirkland T.N."/>
            <person name="Cole G.T."/>
            <person name="Birren B.W."/>
            <person name="Henn M.R."/>
            <person name="Taylor J.W."/>
            <person name="Rounsley S.D."/>
        </authorList>
    </citation>
    <scope>NUCLEOTIDE SEQUENCE [LARGE SCALE GENOMIC DNA]</scope>
    <source>
        <strain evidence="4">RMSCC 757 / Silveira</strain>
    </source>
</reference>
<feature type="compositionally biased region" description="Polar residues" evidence="1">
    <location>
        <begin position="232"/>
        <end position="288"/>
    </location>
</feature>
<feature type="compositionally biased region" description="Low complexity" evidence="1">
    <location>
        <begin position="59"/>
        <end position="78"/>
    </location>
</feature>
<sequence>MLLLHFTVIWIELFFGVKKGECKAIGEYPRRGIFGKPFGEIRESPLNRRTSVSYSVPEGTSFTSHSGGNGNNGVTVIVSLDGHPVIGGRPPTINQGSGGIGGQHSPEEEQRPGGETGLEGQQGVDGQQGTEGDNAGDGPCPCTCSCPSDAFSRPQGPINSGGVGEVSIPESAIIATSFVDGGTEVATSATSAPFEIPSSPILQMPPADTDLNIPVSTTPPPFGVPTDAPVPSETSEFVSEPSSPVDSPNPISATPISSMETLPSSPDPMTSSQVLPSTPTEGDITVTSAPALPLSGQGIDASSLELHSTLVFGLGG</sequence>
<proteinExistence type="predicted"/>
<protein>
    <submittedName>
        <fullName evidence="3">Uncharacterized protein</fullName>
    </submittedName>
</protein>
<name>E9CTB6_COCPS</name>
<dbReference type="HOGENOM" id="CLU_1058433_0_0_1"/>
<dbReference type="OMA" id="CPCTCSC"/>
<evidence type="ECO:0000256" key="1">
    <source>
        <dbReference type="SAM" id="MobiDB-lite"/>
    </source>
</evidence>
<dbReference type="AlphaFoldDB" id="E9CTB6"/>
<organism evidence="4">
    <name type="scientific">Coccidioides posadasii (strain RMSCC 757 / Silveira)</name>
    <name type="common">Valley fever fungus</name>
    <dbReference type="NCBI Taxonomy" id="443226"/>
    <lineage>
        <taxon>Eukaryota</taxon>
        <taxon>Fungi</taxon>
        <taxon>Dikarya</taxon>
        <taxon>Ascomycota</taxon>
        <taxon>Pezizomycotina</taxon>
        <taxon>Eurotiomycetes</taxon>
        <taxon>Eurotiomycetidae</taxon>
        <taxon>Onygenales</taxon>
        <taxon>Onygenaceae</taxon>
        <taxon>Coccidioides</taxon>
    </lineage>
</organism>
<feature type="region of interest" description="Disordered" evidence="1">
    <location>
        <begin position="50"/>
        <end position="136"/>
    </location>
</feature>
<feature type="signal peptide" evidence="2">
    <location>
        <begin position="1"/>
        <end position="22"/>
    </location>
</feature>
<evidence type="ECO:0000313" key="4">
    <source>
        <dbReference type="Proteomes" id="UP000002497"/>
    </source>
</evidence>
<dbReference type="VEuPathDB" id="FungiDB:D8B26_001160"/>
<feature type="chain" id="PRO_5043825524" evidence="2">
    <location>
        <begin position="23"/>
        <end position="316"/>
    </location>
</feature>
<gene>
    <name evidence="3" type="ORF">CPSG_00014</name>
</gene>